<dbReference type="SMART" id="SM01207">
    <property type="entry name" value="G3P_acyltransf"/>
    <property type="match status" value="1"/>
</dbReference>
<keyword evidence="2 10" id="KW-0444">Lipid biosynthesis</keyword>
<organism evidence="11 12">
    <name type="scientific">Spiroplasma culicicola AES-1</name>
    <dbReference type="NCBI Taxonomy" id="1276246"/>
    <lineage>
        <taxon>Bacteria</taxon>
        <taxon>Bacillati</taxon>
        <taxon>Mycoplasmatota</taxon>
        <taxon>Mollicutes</taxon>
        <taxon>Entomoplasmatales</taxon>
        <taxon>Spiroplasmataceae</taxon>
        <taxon>Spiroplasma</taxon>
    </lineage>
</organism>
<evidence type="ECO:0000256" key="1">
    <source>
        <dbReference type="ARBA" id="ARBA00022475"/>
    </source>
</evidence>
<gene>
    <name evidence="10 11" type="primary">plsY</name>
    <name evidence="11" type="ORF">SCULI_v1c05480</name>
</gene>
<dbReference type="PANTHER" id="PTHR30309:SF0">
    <property type="entry name" value="GLYCEROL-3-PHOSPHATE ACYLTRANSFERASE-RELATED"/>
    <property type="match status" value="1"/>
</dbReference>
<dbReference type="EC" id="2.3.1.275" evidence="10"/>
<dbReference type="eggNOG" id="COG0344">
    <property type="taxonomic scope" value="Bacteria"/>
</dbReference>
<dbReference type="PANTHER" id="PTHR30309">
    <property type="entry name" value="INNER MEMBRANE PROTEIN YGIH"/>
    <property type="match status" value="1"/>
</dbReference>
<evidence type="ECO:0000256" key="8">
    <source>
        <dbReference type="ARBA" id="ARBA00023209"/>
    </source>
</evidence>
<proteinExistence type="inferred from homology"/>
<feature type="transmembrane region" description="Helical" evidence="10">
    <location>
        <begin position="54"/>
        <end position="79"/>
    </location>
</feature>
<dbReference type="PATRIC" id="fig|1276246.3.peg.546"/>
<dbReference type="InterPro" id="IPR003811">
    <property type="entry name" value="G3P_acylTferase_PlsY"/>
</dbReference>
<feature type="transmembrane region" description="Helical" evidence="10">
    <location>
        <begin position="204"/>
        <end position="224"/>
    </location>
</feature>
<keyword evidence="4 10" id="KW-0812">Transmembrane</keyword>
<keyword evidence="6 10" id="KW-0443">Lipid metabolism</keyword>
<dbReference type="Proteomes" id="UP000019267">
    <property type="component" value="Chromosome"/>
</dbReference>
<keyword evidence="9 10" id="KW-1208">Phospholipid metabolism</keyword>
<dbReference type="AlphaFoldDB" id="W6AGS3"/>
<evidence type="ECO:0000256" key="2">
    <source>
        <dbReference type="ARBA" id="ARBA00022516"/>
    </source>
</evidence>
<comment type="catalytic activity">
    <reaction evidence="10">
        <text>an acyl phosphate + sn-glycerol 3-phosphate = a 1-acyl-sn-glycero-3-phosphate + phosphate</text>
        <dbReference type="Rhea" id="RHEA:34075"/>
        <dbReference type="ChEBI" id="CHEBI:43474"/>
        <dbReference type="ChEBI" id="CHEBI:57597"/>
        <dbReference type="ChEBI" id="CHEBI:57970"/>
        <dbReference type="ChEBI" id="CHEBI:59918"/>
        <dbReference type="EC" id="2.3.1.275"/>
    </reaction>
</comment>
<accession>W6AGS3</accession>
<name>W6AGS3_9MOLU</name>
<comment type="function">
    <text evidence="10">Catalyzes the transfer of an acyl group from acyl-phosphate (acyl-PO(4)) to glycerol-3-phosphate (G3P) to form lysophosphatidic acid (LPA). This enzyme utilizes acyl-phosphate as fatty acyl donor, but not acyl-CoA or acyl-ACP.</text>
</comment>
<dbReference type="RefSeq" id="WP_025363125.1">
    <property type="nucleotide sequence ID" value="NZ_CP006681.1"/>
</dbReference>
<keyword evidence="11" id="KW-0012">Acyltransferase</keyword>
<comment type="pathway">
    <text evidence="10">Lipid metabolism; phospholipid metabolism.</text>
</comment>
<sequence>MYVGTILASVIGYLLGSFSFSITVVKLKTKQDVRTLGSKNAGATNASRVLGKQWGILIMLLDSLKIFITAFIAIGFAMIPNDLFDKTSYIIPAFFTLLGHCYPVYYKFKGGKAVSCFLGLMAIVNWIIFLVFLGTWLILLMIFKRVSVASIFAALLAGILMWIPQISGGSQFIIDGTAFFTPIYDQGKTFVWFNSFHAWNGNSFYESFLTINIVVTLAMFLLIARHRENVKRILTGTEPAFFGTKKKSENKTAKKDENK</sequence>
<dbReference type="UniPathway" id="UPA00085"/>
<dbReference type="GO" id="GO:0043772">
    <property type="term" value="F:acyl-phosphate glycerol-3-phosphate acyltransferase activity"/>
    <property type="evidence" value="ECO:0007669"/>
    <property type="project" value="UniProtKB-UniRule"/>
</dbReference>
<feature type="transmembrane region" description="Helical" evidence="10">
    <location>
        <begin position="117"/>
        <end position="139"/>
    </location>
</feature>
<keyword evidence="3 10" id="KW-0808">Transferase</keyword>
<keyword evidence="12" id="KW-1185">Reference proteome</keyword>
<dbReference type="EMBL" id="CP006681">
    <property type="protein sequence ID" value="AHI52889.1"/>
    <property type="molecule type" value="Genomic_DNA"/>
</dbReference>
<evidence type="ECO:0000256" key="3">
    <source>
        <dbReference type="ARBA" id="ARBA00022679"/>
    </source>
</evidence>
<dbReference type="GO" id="GO:0008654">
    <property type="term" value="P:phospholipid biosynthetic process"/>
    <property type="evidence" value="ECO:0007669"/>
    <property type="project" value="UniProtKB-UniRule"/>
</dbReference>
<evidence type="ECO:0000313" key="12">
    <source>
        <dbReference type="Proteomes" id="UP000019267"/>
    </source>
</evidence>
<comment type="subcellular location">
    <subcellularLocation>
        <location evidence="10">Cell membrane</location>
        <topology evidence="10">Multi-pass membrane protein</topology>
    </subcellularLocation>
</comment>
<evidence type="ECO:0000256" key="9">
    <source>
        <dbReference type="ARBA" id="ARBA00023264"/>
    </source>
</evidence>
<dbReference type="NCBIfam" id="TIGR00023">
    <property type="entry name" value="glycerol-3-phosphate 1-O-acyltransferase PlsY"/>
    <property type="match status" value="1"/>
</dbReference>
<keyword evidence="1 10" id="KW-1003">Cell membrane</keyword>
<keyword evidence="7 10" id="KW-0472">Membrane</keyword>
<evidence type="ECO:0000313" key="11">
    <source>
        <dbReference type="EMBL" id="AHI52889.1"/>
    </source>
</evidence>
<comment type="subunit">
    <text evidence="10">Probably interacts with PlsX.</text>
</comment>
<keyword evidence="5 10" id="KW-1133">Transmembrane helix</keyword>
<protein>
    <recommendedName>
        <fullName evidence="10">Glycerol-3-phosphate acyltransferase</fullName>
    </recommendedName>
    <alternativeName>
        <fullName evidence="10">Acyl-PO4 G3P acyltransferase</fullName>
    </alternativeName>
    <alternativeName>
        <fullName evidence="10">Acyl-phosphate--glycerol-3-phosphate acyltransferase</fullName>
    </alternativeName>
    <alternativeName>
        <fullName evidence="10">G3P acyltransferase</fullName>
        <shortName evidence="10">GPAT</shortName>
        <ecNumber evidence="10">2.3.1.275</ecNumber>
    </alternativeName>
    <alternativeName>
        <fullName evidence="10">Lysophosphatidic acid synthase</fullName>
        <shortName evidence="10">LPA synthase</shortName>
    </alternativeName>
</protein>
<dbReference type="HAMAP" id="MF_01043">
    <property type="entry name" value="PlsY"/>
    <property type="match status" value="1"/>
</dbReference>
<reference evidence="11 12" key="1">
    <citation type="journal article" date="2014" name="Genome Biol. Evol.">
        <title>Molecular evolution of the substrate utilization strategies and putative virulence factors in mosquito-associated Spiroplasma species.</title>
        <authorList>
            <person name="Chang T.H."/>
            <person name="Lo W.S."/>
            <person name="Ku C."/>
            <person name="Chen L.L."/>
            <person name="Kuo C.H."/>
        </authorList>
    </citation>
    <scope>NUCLEOTIDE SEQUENCE [LARGE SCALE GENOMIC DNA]</scope>
    <source>
        <strain evidence="11">AES-1</strain>
    </source>
</reference>
<keyword evidence="8 10" id="KW-0594">Phospholipid biosynthesis</keyword>
<dbReference type="GO" id="GO:0005886">
    <property type="term" value="C:plasma membrane"/>
    <property type="evidence" value="ECO:0007669"/>
    <property type="project" value="UniProtKB-SubCell"/>
</dbReference>
<comment type="similarity">
    <text evidence="10">Belongs to the PlsY family.</text>
</comment>
<feature type="transmembrane region" description="Helical" evidence="10">
    <location>
        <begin position="6"/>
        <end position="25"/>
    </location>
</feature>
<dbReference type="KEGG" id="scq:SCULI_v1c05480"/>
<feature type="transmembrane region" description="Helical" evidence="10">
    <location>
        <begin position="146"/>
        <end position="163"/>
    </location>
</feature>
<dbReference type="HOGENOM" id="CLU_081254_3_0_14"/>
<evidence type="ECO:0000256" key="6">
    <source>
        <dbReference type="ARBA" id="ARBA00023098"/>
    </source>
</evidence>
<evidence type="ECO:0000256" key="4">
    <source>
        <dbReference type="ARBA" id="ARBA00022692"/>
    </source>
</evidence>
<dbReference type="Pfam" id="PF02660">
    <property type="entry name" value="G3P_acyltransf"/>
    <property type="match status" value="1"/>
</dbReference>
<evidence type="ECO:0000256" key="7">
    <source>
        <dbReference type="ARBA" id="ARBA00023136"/>
    </source>
</evidence>
<evidence type="ECO:0000256" key="10">
    <source>
        <dbReference type="HAMAP-Rule" id="MF_01043"/>
    </source>
</evidence>
<dbReference type="STRING" id="1276246.SCULI_v1c05480"/>
<evidence type="ECO:0000256" key="5">
    <source>
        <dbReference type="ARBA" id="ARBA00022989"/>
    </source>
</evidence>